<dbReference type="InterPro" id="IPR042099">
    <property type="entry name" value="ANL_N_sf"/>
</dbReference>
<dbReference type="InterPro" id="IPR036736">
    <property type="entry name" value="ACP-like_sf"/>
</dbReference>
<dbReference type="PROSITE" id="PS50297">
    <property type="entry name" value="ANK_REP_REGION"/>
    <property type="match status" value="1"/>
</dbReference>
<dbReference type="Gramene" id="ABO99924">
    <property type="protein sequence ID" value="ABO99924"/>
    <property type="gene ID" value="OSTLU_27868"/>
</dbReference>
<keyword evidence="1" id="KW-0040">ANK repeat</keyword>
<dbReference type="InterPro" id="IPR011989">
    <property type="entry name" value="ARM-like"/>
</dbReference>
<dbReference type="STRING" id="436017.A4S8J0"/>
<dbReference type="RefSeq" id="XP_001421631.1">
    <property type="nucleotide sequence ID" value="XM_001421594.1"/>
</dbReference>
<dbReference type="AlphaFoldDB" id="A4S8J0"/>
<evidence type="ECO:0000259" key="2">
    <source>
        <dbReference type="Pfam" id="PF00501"/>
    </source>
</evidence>
<proteinExistence type="predicted"/>
<feature type="repeat" description="ANK" evidence="1">
    <location>
        <begin position="737"/>
        <end position="769"/>
    </location>
</feature>
<dbReference type="PROSITE" id="PS50088">
    <property type="entry name" value="ANK_REPEAT"/>
    <property type="match status" value="1"/>
</dbReference>
<dbReference type="Gene3D" id="1.25.40.20">
    <property type="entry name" value="Ankyrin repeat-containing domain"/>
    <property type="match status" value="1"/>
</dbReference>
<dbReference type="GeneID" id="5005740"/>
<reference evidence="3 4" key="1">
    <citation type="journal article" date="2007" name="Proc. Natl. Acad. Sci. U.S.A.">
        <title>The tiny eukaryote Ostreococcus provides genomic insights into the paradox of plankton speciation.</title>
        <authorList>
            <person name="Palenik B."/>
            <person name="Grimwood J."/>
            <person name="Aerts A."/>
            <person name="Rouze P."/>
            <person name="Salamov A."/>
            <person name="Putnam N."/>
            <person name="Dupont C."/>
            <person name="Jorgensen R."/>
            <person name="Derelle E."/>
            <person name="Rombauts S."/>
            <person name="Zhou K."/>
            <person name="Otillar R."/>
            <person name="Merchant S.S."/>
            <person name="Podell S."/>
            <person name="Gaasterland T."/>
            <person name="Napoli C."/>
            <person name="Gendler K."/>
            <person name="Manuell A."/>
            <person name="Tai V."/>
            <person name="Vallon O."/>
            <person name="Piganeau G."/>
            <person name="Jancek S."/>
            <person name="Heijde M."/>
            <person name="Jabbari K."/>
            <person name="Bowler C."/>
            <person name="Lohr M."/>
            <person name="Robbens S."/>
            <person name="Werner G."/>
            <person name="Dubchak I."/>
            <person name="Pazour G.J."/>
            <person name="Ren Q."/>
            <person name="Paulsen I."/>
            <person name="Delwiche C."/>
            <person name="Schmutz J."/>
            <person name="Rokhsar D."/>
            <person name="Van de Peer Y."/>
            <person name="Moreau H."/>
            <person name="Grigoriev I.V."/>
        </authorList>
    </citation>
    <scope>NUCLEOTIDE SEQUENCE [LARGE SCALE GENOMIC DNA]</scope>
    <source>
        <strain evidence="3 4">CCE9901</strain>
    </source>
</reference>
<evidence type="ECO:0000313" key="4">
    <source>
        <dbReference type="Proteomes" id="UP000001568"/>
    </source>
</evidence>
<dbReference type="GO" id="GO:0043041">
    <property type="term" value="P:amino acid activation for nonribosomal peptide biosynthetic process"/>
    <property type="evidence" value="ECO:0007669"/>
    <property type="project" value="TreeGrafter"/>
</dbReference>
<dbReference type="SUPFAM" id="SSF48403">
    <property type="entry name" value="Ankyrin repeat"/>
    <property type="match status" value="1"/>
</dbReference>
<dbReference type="KEGG" id="olu:OSTLU_27868"/>
<dbReference type="Gene3D" id="1.10.1200.10">
    <property type="entry name" value="ACP-like"/>
    <property type="match status" value="1"/>
</dbReference>
<accession>A4S8J0</accession>
<dbReference type="PANTHER" id="PTHR45527">
    <property type="entry name" value="NONRIBOSOMAL PEPTIDE SYNTHETASE"/>
    <property type="match status" value="1"/>
</dbReference>
<dbReference type="Gene3D" id="3.40.50.12780">
    <property type="entry name" value="N-terminal domain of ligase-like"/>
    <property type="match status" value="1"/>
</dbReference>
<dbReference type="Pfam" id="PF12796">
    <property type="entry name" value="Ank_2"/>
    <property type="match status" value="1"/>
</dbReference>
<dbReference type="SUPFAM" id="SSF48371">
    <property type="entry name" value="ARM repeat"/>
    <property type="match status" value="1"/>
</dbReference>
<dbReference type="SUPFAM" id="SSF56801">
    <property type="entry name" value="Acetyl-CoA synthetase-like"/>
    <property type="match status" value="1"/>
</dbReference>
<name>A4S8J0_OSTLU</name>
<gene>
    <name evidence="3" type="ORF">OSTLU_27868</name>
</gene>
<protein>
    <recommendedName>
        <fullName evidence="2">AMP-dependent synthetase/ligase domain-containing protein</fullName>
    </recommendedName>
</protein>
<feature type="domain" description="AMP-dependent synthetase/ligase" evidence="2">
    <location>
        <begin position="10"/>
        <end position="371"/>
    </location>
</feature>
<dbReference type="SMART" id="SM00248">
    <property type="entry name" value="ANK"/>
    <property type="match status" value="3"/>
</dbReference>
<evidence type="ECO:0000256" key="1">
    <source>
        <dbReference type="PROSITE-ProRule" id="PRU00023"/>
    </source>
</evidence>
<evidence type="ECO:0000313" key="3">
    <source>
        <dbReference type="EMBL" id="ABO99924.1"/>
    </source>
</evidence>
<dbReference type="OrthoDB" id="543652at2759"/>
<dbReference type="InterPro" id="IPR002110">
    <property type="entry name" value="Ankyrin_rpt"/>
</dbReference>
<keyword evidence="4" id="KW-1185">Reference proteome</keyword>
<dbReference type="eggNOG" id="KOG1178">
    <property type="taxonomic scope" value="Eukaryota"/>
</dbReference>
<dbReference type="Gene3D" id="3.30.300.30">
    <property type="match status" value="1"/>
</dbReference>
<dbReference type="GO" id="GO:0005737">
    <property type="term" value="C:cytoplasm"/>
    <property type="evidence" value="ECO:0007669"/>
    <property type="project" value="TreeGrafter"/>
</dbReference>
<sequence length="1024" mass="109295">MSPPTLDAALRRNARERPSAIACVLVPNAREKNRKCFFTWDELHGVVDALARVLRADRHPRVLSFCRDGVEAFVALHACARARKSLVNVDAATPASRIRDVARDANATTCLCANDGDEDSVKSVLGEDGVAVRVWEVINAGAEAIEAEEDETREDDEIWIAYTSGTTGKCKGAAATHRRAMAYARAKCEVEEIDACSRVCLASNATFDLWHGDACAAAAAGAAVVVASRATFQHDFARVLREGEVTHVCCTPTMFSLARLPRGIVDAPKLRCVSLAGERMRESTIALWADDVALYNVYGATETTVVQTYARMRNAEDESTNRAGKAYEGFASVFVVDEMREGELAVQSFAQRRGVEGEVAIGGICVADGYLNDPERTARAFVHSPFGTVYLTGDRGYIDDAGDLYLRGRLDRQVKIRGHRVELDEIEAALRSCPALCDDAVVFYDANEGVLTSHARAASPTFDASSDADLYAFALERVVELRLPRHMVPRRHVFIEHARWPLTSSGKTNRQILLQWFASGETKAFRPKREKPQAGLETVVANAWAVALGHGDASDIGALDAFDALGGTSLNVLAVSKALASDDGIVRSRDTARGEIVREARIGLRDGEAAALLNDGEEPAACAFDVIDGPFAPCEIFARPVLRDYVDYLRAQGIDADVNAPASTAVEPQRDTSANRRMLAACGRGVAPVVRALLATGVEASGEHLRAAAASLADEAVDVVQTLLAAGADASSSSATAGTLATHVAAARGNSEMLEMLLAAGAPAGAKDADKQTICHLAVRSGDVSTVRVAANACKHLKTRKGGLESWDRWKRTPAAWALVAGSSEILAELRDAGANLTSLETDVSNAWVHGSLSAKSEVQLAHRPVRKRGAAAEVLSALAARLDAANVESERIEAATAIRELVCANAENREKARTIGLVPKLCELARDRHCVEAIGALRNLATNTSAAGAAGDAGAMEILGDVIRARAKLKDSELSADDRRVVYAAASAMRALAVKHDANAARLRASRDVADVVSRLCEGMRLE</sequence>
<organism evidence="3 4">
    <name type="scientific">Ostreococcus lucimarinus (strain CCE9901)</name>
    <dbReference type="NCBI Taxonomy" id="436017"/>
    <lineage>
        <taxon>Eukaryota</taxon>
        <taxon>Viridiplantae</taxon>
        <taxon>Chlorophyta</taxon>
        <taxon>Mamiellophyceae</taxon>
        <taxon>Mamiellales</taxon>
        <taxon>Bathycoccaceae</taxon>
        <taxon>Ostreococcus</taxon>
    </lineage>
</organism>
<dbReference type="Pfam" id="PF00501">
    <property type="entry name" value="AMP-binding"/>
    <property type="match status" value="1"/>
</dbReference>
<dbReference type="InterPro" id="IPR036770">
    <property type="entry name" value="Ankyrin_rpt-contain_sf"/>
</dbReference>
<dbReference type="EMBL" id="CP000595">
    <property type="protein sequence ID" value="ABO99924.1"/>
    <property type="molecule type" value="Genomic_DNA"/>
</dbReference>
<dbReference type="Proteomes" id="UP000001568">
    <property type="component" value="Chromosome 15"/>
</dbReference>
<dbReference type="OMA" id="WDRWKRT"/>
<dbReference type="Gene3D" id="1.25.10.10">
    <property type="entry name" value="Leucine-rich Repeat Variant"/>
    <property type="match status" value="1"/>
</dbReference>
<dbReference type="InterPro" id="IPR000873">
    <property type="entry name" value="AMP-dep_synth/lig_dom"/>
</dbReference>
<dbReference type="InterPro" id="IPR016024">
    <property type="entry name" value="ARM-type_fold"/>
</dbReference>
<dbReference type="HOGENOM" id="CLU_295506_0_0_1"/>
<dbReference type="PANTHER" id="PTHR45527:SF1">
    <property type="entry name" value="FATTY ACID SYNTHASE"/>
    <property type="match status" value="1"/>
</dbReference>
<dbReference type="GO" id="GO:0031177">
    <property type="term" value="F:phosphopantetheine binding"/>
    <property type="evidence" value="ECO:0007669"/>
    <property type="project" value="TreeGrafter"/>
</dbReference>
<dbReference type="InterPro" id="IPR045851">
    <property type="entry name" value="AMP-bd_C_sf"/>
</dbReference>
<dbReference type="GO" id="GO:0044550">
    <property type="term" value="P:secondary metabolite biosynthetic process"/>
    <property type="evidence" value="ECO:0007669"/>
    <property type="project" value="TreeGrafter"/>
</dbReference>